<dbReference type="PANTHER" id="PTHR22930">
    <property type="match status" value="1"/>
</dbReference>
<dbReference type="InterPro" id="IPR045249">
    <property type="entry name" value="HARBI1-like"/>
</dbReference>
<dbReference type="GO" id="GO:0046872">
    <property type="term" value="F:metal ion binding"/>
    <property type="evidence" value="ECO:0007669"/>
    <property type="project" value="UniProtKB-KW"/>
</dbReference>
<comment type="caution">
    <text evidence="10">The sequence shown here is derived from an EMBL/GenBank/DDBJ whole genome shotgun (WGS) entry which is preliminary data.</text>
</comment>
<dbReference type="AlphaFoldDB" id="A0A2B4RV85"/>
<dbReference type="OrthoDB" id="5983480at2759"/>
<evidence type="ECO:0000256" key="2">
    <source>
        <dbReference type="ARBA" id="ARBA00004123"/>
    </source>
</evidence>
<sequence>MKEDREKKRKESEELKKELRDIKESQLKGLLPLIRGARALPNKPLQAVIPKTSGEAMLHLGEMCRQIQTKLYRFVFPKSVKDVNYKVDAIHRHLKKFPNTTAQTKWESFQERFHWNETYDEGISLLQDRRNTEAHPEISKDSHQRAISITIQSNNLEDNWLSTELLKELLNIWEWPGSTQDSHIFRTSAIGRDLEGTGLTDGVLLGDSGYACSPFLMTPYLNPKTHQEERFNRAHKITRCTIEQTFGALKRRFHVLHCEVRMAPHRVCSIIVACCILHNLAISLREPDPEDCEMDDEGCAPDLHSQYHGRETVSAIKAGNKMGEVQPQRKDAAKIVETSALMSIIKTRQNHDPEIVQTHTRQIESFKKEIDERDKILSKLNKDLEDLQITLESKNQEIEALKDKVDKLETEKKTLETKLQKFQLQLDTVKQEVAEFRDLRDQKAAIILGQMCTQVLAMRYQKVHSDKYEEDCSYSLKNIEDIEEIEDKGARQEAKNKWEDLKKKLNWNKAFTPKY</sequence>
<evidence type="ECO:0000256" key="8">
    <source>
        <dbReference type="SAM" id="Coils"/>
    </source>
</evidence>
<keyword evidence="7" id="KW-0539">Nucleus</keyword>
<dbReference type="Gene3D" id="1.20.5.340">
    <property type="match status" value="1"/>
</dbReference>
<evidence type="ECO:0000313" key="10">
    <source>
        <dbReference type="EMBL" id="PFX21086.1"/>
    </source>
</evidence>
<keyword evidence="5" id="KW-0479">Metal-binding</keyword>
<keyword evidence="4" id="KW-0540">Nuclease</keyword>
<dbReference type="GO" id="GO:0005634">
    <property type="term" value="C:nucleus"/>
    <property type="evidence" value="ECO:0007669"/>
    <property type="project" value="UniProtKB-SubCell"/>
</dbReference>
<evidence type="ECO:0000259" key="9">
    <source>
        <dbReference type="Pfam" id="PF13359"/>
    </source>
</evidence>
<dbReference type="EMBL" id="LSMT01000292">
    <property type="protein sequence ID" value="PFX21086.1"/>
    <property type="molecule type" value="Genomic_DNA"/>
</dbReference>
<proteinExistence type="inferred from homology"/>
<evidence type="ECO:0000256" key="6">
    <source>
        <dbReference type="ARBA" id="ARBA00022801"/>
    </source>
</evidence>
<comment type="subcellular location">
    <subcellularLocation>
        <location evidence="2">Nucleus</location>
    </subcellularLocation>
</comment>
<comment type="cofactor">
    <cofactor evidence="1">
        <name>a divalent metal cation</name>
        <dbReference type="ChEBI" id="CHEBI:60240"/>
    </cofactor>
</comment>
<name>A0A2B4RV85_STYPI</name>
<protein>
    <submittedName>
        <fullName evidence="10">Putative nuclease HARBI1</fullName>
    </submittedName>
</protein>
<gene>
    <name evidence="10" type="primary">HARBI1</name>
    <name evidence="10" type="ORF">AWC38_SpisGene14452</name>
</gene>
<feature type="coiled-coil region" evidence="8">
    <location>
        <begin position="1"/>
        <end position="28"/>
    </location>
</feature>
<keyword evidence="11" id="KW-1185">Reference proteome</keyword>
<accession>A0A2B4RV85</accession>
<evidence type="ECO:0000256" key="5">
    <source>
        <dbReference type="ARBA" id="ARBA00022723"/>
    </source>
</evidence>
<evidence type="ECO:0000313" key="11">
    <source>
        <dbReference type="Proteomes" id="UP000225706"/>
    </source>
</evidence>
<dbReference type="InterPro" id="IPR027806">
    <property type="entry name" value="HARBI1_dom"/>
</dbReference>
<keyword evidence="6" id="KW-0378">Hydrolase</keyword>
<evidence type="ECO:0000256" key="1">
    <source>
        <dbReference type="ARBA" id="ARBA00001968"/>
    </source>
</evidence>
<comment type="similarity">
    <text evidence="3">Belongs to the HARBI1 family.</text>
</comment>
<feature type="domain" description="DDE Tnp4" evidence="9">
    <location>
        <begin position="174"/>
        <end position="279"/>
    </location>
</feature>
<dbReference type="GO" id="GO:0004518">
    <property type="term" value="F:nuclease activity"/>
    <property type="evidence" value="ECO:0007669"/>
    <property type="project" value="UniProtKB-KW"/>
</dbReference>
<evidence type="ECO:0000256" key="3">
    <source>
        <dbReference type="ARBA" id="ARBA00006958"/>
    </source>
</evidence>
<evidence type="ECO:0000256" key="4">
    <source>
        <dbReference type="ARBA" id="ARBA00022722"/>
    </source>
</evidence>
<dbReference type="GO" id="GO:0016787">
    <property type="term" value="F:hydrolase activity"/>
    <property type="evidence" value="ECO:0007669"/>
    <property type="project" value="UniProtKB-KW"/>
</dbReference>
<reference evidence="11" key="1">
    <citation type="journal article" date="2017" name="bioRxiv">
        <title>Comparative analysis of the genomes of Stylophora pistillata and Acropora digitifera provides evidence for extensive differences between species of corals.</title>
        <authorList>
            <person name="Voolstra C.R."/>
            <person name="Li Y."/>
            <person name="Liew Y.J."/>
            <person name="Baumgarten S."/>
            <person name="Zoccola D."/>
            <person name="Flot J.-F."/>
            <person name="Tambutte S."/>
            <person name="Allemand D."/>
            <person name="Aranda M."/>
        </authorList>
    </citation>
    <scope>NUCLEOTIDE SEQUENCE [LARGE SCALE GENOMIC DNA]</scope>
</reference>
<evidence type="ECO:0000256" key="7">
    <source>
        <dbReference type="ARBA" id="ARBA00023242"/>
    </source>
</evidence>
<keyword evidence="8" id="KW-0175">Coiled coil</keyword>
<dbReference type="STRING" id="50429.A0A2B4RV85"/>
<dbReference type="Proteomes" id="UP000225706">
    <property type="component" value="Unassembled WGS sequence"/>
</dbReference>
<organism evidence="10 11">
    <name type="scientific">Stylophora pistillata</name>
    <name type="common">Smooth cauliflower coral</name>
    <dbReference type="NCBI Taxonomy" id="50429"/>
    <lineage>
        <taxon>Eukaryota</taxon>
        <taxon>Metazoa</taxon>
        <taxon>Cnidaria</taxon>
        <taxon>Anthozoa</taxon>
        <taxon>Hexacorallia</taxon>
        <taxon>Scleractinia</taxon>
        <taxon>Astrocoeniina</taxon>
        <taxon>Pocilloporidae</taxon>
        <taxon>Stylophora</taxon>
    </lineage>
</organism>
<feature type="coiled-coil region" evidence="8">
    <location>
        <begin position="377"/>
        <end position="439"/>
    </location>
</feature>
<dbReference type="PANTHER" id="PTHR22930:SF286">
    <property type="entry name" value="NUCLEASE HARBI1"/>
    <property type="match status" value="1"/>
</dbReference>
<dbReference type="Pfam" id="PF13359">
    <property type="entry name" value="DDE_Tnp_4"/>
    <property type="match status" value="1"/>
</dbReference>